<evidence type="ECO:0000313" key="4">
    <source>
        <dbReference type="EMBL" id="CDP90790.1"/>
    </source>
</evidence>
<keyword evidence="3" id="KW-1133">Transmembrane helix</keyword>
<reference evidence="7" key="4">
    <citation type="submission" date="2019-12" db="UniProtKB">
        <authorList>
            <consortium name="WormBaseParasite"/>
        </authorList>
    </citation>
    <scope>IDENTIFICATION</scope>
</reference>
<evidence type="ECO:0000313" key="6">
    <source>
        <dbReference type="Proteomes" id="UP000006672"/>
    </source>
</evidence>
<dbReference type="UniPathway" id="UPA00378"/>
<dbReference type="EMBL" id="CAAKNF010000193">
    <property type="protein sequence ID" value="VIO93506.1"/>
    <property type="molecule type" value="Genomic_DNA"/>
</dbReference>
<dbReference type="OMA" id="AMNYFRS"/>
<keyword evidence="3" id="KW-0812">Transmembrane</keyword>
<comment type="pathway">
    <text evidence="3">Protein modification; protein glycosylation.</text>
</comment>
<keyword evidence="3" id="KW-0472">Membrane</keyword>
<evidence type="ECO:0000313" key="8">
    <source>
        <dbReference type="WormBase" id="Bm1704"/>
    </source>
</evidence>
<keyword evidence="3" id="KW-0735">Signal-anchor</keyword>
<keyword evidence="3" id="KW-0333">Golgi apparatus</keyword>
<keyword evidence="2 3" id="KW-0808">Transferase</keyword>
<dbReference type="STRING" id="6279.A0A0J9XKM7"/>
<dbReference type="PANTHER" id="PTHR11927:SF9">
    <property type="entry name" value="L-FUCOSYLTRANSFERASE"/>
    <property type="match status" value="1"/>
</dbReference>
<evidence type="ECO:0000256" key="3">
    <source>
        <dbReference type="RuleBase" id="RU363129"/>
    </source>
</evidence>
<evidence type="ECO:0000313" key="5">
    <source>
        <dbReference type="EMBL" id="VIO93506.1"/>
    </source>
</evidence>
<dbReference type="CTD" id="6095146"/>
<evidence type="ECO:0000256" key="1">
    <source>
        <dbReference type="ARBA" id="ARBA00022676"/>
    </source>
</evidence>
<dbReference type="GO" id="GO:0032580">
    <property type="term" value="C:Golgi cisterna membrane"/>
    <property type="evidence" value="ECO:0007669"/>
    <property type="project" value="UniProtKB-SubCell"/>
</dbReference>
<dbReference type="WBParaSite" id="Bm1704.1">
    <property type="protein sequence ID" value="Bm1704.1"/>
    <property type="gene ID" value="WBGene00221965"/>
</dbReference>
<dbReference type="Pfam" id="PF01531">
    <property type="entry name" value="Glyco_transf_11"/>
    <property type="match status" value="1"/>
</dbReference>
<dbReference type="WormBase" id="Bm1704">
    <property type="protein sequence ID" value="BM37234"/>
    <property type="gene ID" value="WBGene00221965"/>
</dbReference>
<dbReference type="GO" id="GO:0008107">
    <property type="term" value="F:galactoside 2-alpha-L-fucosyltransferase activity"/>
    <property type="evidence" value="ECO:0007669"/>
    <property type="project" value="InterPro"/>
</dbReference>
<accession>A0A0J9XKM7</accession>
<dbReference type="CDD" id="cd11301">
    <property type="entry name" value="Fut1_Fut2_like"/>
    <property type="match status" value="1"/>
</dbReference>
<reference evidence="4" key="2">
    <citation type="submission" date="2012-12" db="EMBL/GenBank/DDBJ databases">
        <authorList>
            <person name="Gao Y.W."/>
            <person name="Fan S.T."/>
            <person name="Sun H.T."/>
            <person name="Wang Z."/>
            <person name="Gao X.L."/>
            <person name="Li Y.G."/>
            <person name="Wang T.C."/>
            <person name="Zhang K."/>
            <person name="Xu W.W."/>
            <person name="Yu Z.J."/>
            <person name="Xia X.Z."/>
        </authorList>
    </citation>
    <scope>NUCLEOTIDE SEQUENCE</scope>
    <source>
        <strain evidence="4">FR3</strain>
    </source>
</reference>
<proteinExistence type="inferred from homology"/>
<dbReference type="InterPro" id="IPR002516">
    <property type="entry name" value="Glyco_trans_11"/>
</dbReference>
<evidence type="ECO:0000313" key="7">
    <source>
        <dbReference type="WBParaSite" id="Bm1704.1"/>
    </source>
</evidence>
<protein>
    <recommendedName>
        <fullName evidence="3">L-Fucosyltransferase</fullName>
        <ecNumber evidence="3">2.4.1.-</ecNumber>
    </recommendedName>
</protein>
<sequence length="427" mass="50239">MKGCFATRNGLIVLTCAIILSLLVLLITNWSFYDIYVADFNHLDRLSVVQVTRIFPQGGDDVKFDQPWALPNIKIIESIEDINESERYVISNFSWSPGLGNLMFQYASLRAIAERYNAKLIIPVKCTLRRGFKLDAIIVNNELNDELIRQYSSSKRHFAVTLSYLINKRHIFSEFYNFNDGIFKIQCIFLSCCKYYGKEVDELFVDQSFEYISGYLQSYRYFHPQQEHLIHKQFTFLPEIVKLADDYLQEAKYEKLHARVTDIIPADIDLRNYPDHVDINKDFYGHVYVGIHIRHGMDITMNSRNIKYGHTTITKDYIINAMNYFRSRFEKLIFVISSDNEHWVKTNINHTRKGEIYIVSSGYREVDMATLIRCNHTIMSTGTFSWWIAYLTNGTTVYYNNWPKPNSVLEKMIKKDEYFLNNWIPIS</sequence>
<dbReference type="GeneID" id="6095146"/>
<dbReference type="OrthoDB" id="3226at2759"/>
<dbReference type="RefSeq" id="XP_042934334.1">
    <property type="nucleotide sequence ID" value="XM_043078400.1"/>
</dbReference>
<organism evidence="4">
    <name type="scientific">Brugia malayi</name>
    <name type="common">Filarial nematode worm</name>
    <dbReference type="NCBI Taxonomy" id="6279"/>
    <lineage>
        <taxon>Eukaryota</taxon>
        <taxon>Metazoa</taxon>
        <taxon>Ecdysozoa</taxon>
        <taxon>Nematoda</taxon>
        <taxon>Chromadorea</taxon>
        <taxon>Rhabditida</taxon>
        <taxon>Spirurina</taxon>
        <taxon>Spiruromorpha</taxon>
        <taxon>Filarioidea</taxon>
        <taxon>Onchocercidae</taxon>
        <taxon>Brugia</taxon>
    </lineage>
</organism>
<dbReference type="EMBL" id="LN854750">
    <property type="protein sequence ID" value="CDP90790.1"/>
    <property type="molecule type" value="Genomic_DNA"/>
</dbReference>
<dbReference type="Proteomes" id="UP000006672">
    <property type="component" value="Unassembled WGS sequence"/>
</dbReference>
<keyword evidence="6" id="KW-1185">Reference proteome</keyword>
<evidence type="ECO:0000256" key="2">
    <source>
        <dbReference type="ARBA" id="ARBA00022679"/>
    </source>
</evidence>
<dbReference type="EC" id="2.4.1.-" evidence="3"/>
<reference evidence="5" key="3">
    <citation type="submission" date="2019-04" db="EMBL/GenBank/DDBJ databases">
        <authorList>
            <person name="Howe K."/>
            <person name="Paulini M."/>
            <person name="Williams G."/>
        </authorList>
    </citation>
    <scope>NUCLEOTIDE SEQUENCE [LARGE SCALE GENOMIC DNA]</scope>
    <source>
        <strain evidence="5">FR3</strain>
    </source>
</reference>
<dbReference type="KEGG" id="bmy:BM_BM1704"/>
<comment type="subcellular location">
    <subcellularLocation>
        <location evidence="3">Golgi apparatus</location>
        <location evidence="3">Golgi stack membrane</location>
        <topology evidence="3">Single-pass type II membrane protein</topology>
    </subcellularLocation>
</comment>
<keyword evidence="1 3" id="KW-0328">Glycosyltransferase</keyword>
<accession>A0A4E9FBA0</accession>
<keyword evidence="3" id="KW-0325">Glycoprotein</keyword>
<dbReference type="FunCoup" id="A0A0J9XKM7">
    <property type="interactions" value="36"/>
</dbReference>
<dbReference type="GO" id="GO:0005975">
    <property type="term" value="P:carbohydrate metabolic process"/>
    <property type="evidence" value="ECO:0007669"/>
    <property type="project" value="InterPro"/>
</dbReference>
<comment type="similarity">
    <text evidence="3">Belongs to the glycosyltransferase 11 family.</text>
</comment>
<name>A0A0J9XKM7_BRUMA</name>
<dbReference type="PANTHER" id="PTHR11927">
    <property type="entry name" value="GALACTOSIDE 2-L-FUCOSYLTRANSFERASE"/>
    <property type="match status" value="1"/>
</dbReference>
<feature type="transmembrane region" description="Helical" evidence="3">
    <location>
        <begin position="12"/>
        <end position="33"/>
    </location>
</feature>
<gene>
    <name evidence="4 7 8" type="ORF">Bm1704</name>
    <name evidence="5" type="ORF">BM_BM1704</name>
    <name evidence="4" type="ORF">BM_Bm1704</name>
</gene>
<reference evidence="4 6" key="1">
    <citation type="journal article" date="2007" name="Science">
        <title>Draft genome of the filarial nematode parasite Brugia malayi.</title>
        <authorList>
            <person name="Ghedin E."/>
            <person name="Wang S."/>
            <person name="Spiro D."/>
            <person name="Caler E."/>
            <person name="Zhao Q."/>
            <person name="Crabtree J."/>
            <person name="Allen J.E."/>
            <person name="Delcher A.L."/>
            <person name="Guiliano D.B."/>
            <person name="Miranda-Saavedra D."/>
            <person name="Angiuoli S.V."/>
            <person name="Creasy T."/>
            <person name="Amedeo P."/>
            <person name="Haas B."/>
            <person name="El-Sayed N.M."/>
            <person name="Wortman J.R."/>
            <person name="Feldblyum T."/>
            <person name="Tallon L."/>
            <person name="Schatz M."/>
            <person name="Shumway M."/>
            <person name="Koo H."/>
            <person name="Salzberg S.L."/>
            <person name="Schobel S."/>
            <person name="Pertea M."/>
            <person name="Pop M."/>
            <person name="White O."/>
            <person name="Barton G.J."/>
            <person name="Carlow C.K."/>
            <person name="Crawford M.J."/>
            <person name="Daub J."/>
            <person name="Dimmic M.W."/>
            <person name="Estes C.F."/>
            <person name="Foster J.M."/>
            <person name="Ganatra M."/>
            <person name="Gregory W.F."/>
            <person name="Johnson N.M."/>
            <person name="Jin J."/>
            <person name="Komuniecki R."/>
            <person name="Korf I."/>
            <person name="Kumar S."/>
            <person name="Laney S."/>
            <person name="Li B.W."/>
            <person name="Li W."/>
            <person name="Lindblom T.H."/>
            <person name="Lustigman S."/>
            <person name="Ma D."/>
            <person name="Maina C.V."/>
            <person name="Martin D.M."/>
            <person name="McCarter J.P."/>
            <person name="McReynolds L."/>
            <person name="Mitreva M."/>
            <person name="Nutman T.B."/>
            <person name="Parkinson J."/>
            <person name="Peregrin-Alvarez J.M."/>
            <person name="Poole C."/>
            <person name="Ren Q."/>
            <person name="Saunders L."/>
            <person name="Sluder A.E."/>
            <person name="Smith K."/>
            <person name="Stanke M."/>
            <person name="Unnasch T.R."/>
            <person name="Ware J."/>
            <person name="Wei A.D."/>
            <person name="Weil G."/>
            <person name="Williams D.J."/>
            <person name="Zhang Y."/>
            <person name="Williams S.A."/>
            <person name="Fraser-Liggett C."/>
            <person name="Slatko B."/>
            <person name="Blaxter M.L."/>
            <person name="Scott A.L."/>
        </authorList>
    </citation>
    <scope>NUCLEOTIDE SEQUENCE</scope>
    <source>
        <strain evidence="4 6">FR3</strain>
    </source>
</reference>
<dbReference type="AlphaFoldDB" id="A0A0J9XKM7"/>